<protein>
    <submittedName>
        <fullName evidence="1">Uncharacterized protein</fullName>
    </submittedName>
</protein>
<reference evidence="1" key="1">
    <citation type="submission" date="2021-01" db="EMBL/GenBank/DDBJ databases">
        <authorList>
            <person name="Kaushik A."/>
        </authorList>
    </citation>
    <scope>NUCLEOTIDE SEQUENCE</scope>
    <source>
        <strain evidence="1">AG1-1C</strain>
    </source>
</reference>
<sequence length="129" mass="14762">MLCYTVPASSMHWYPHSLSYALHRIAQSGERTFPPAFNAALEEAGGNVYDHECYFNDMYAGKHAPHQDPMFVYNGYLIAVANLLREIEGHLYSILLIAHSRCTSRVPLILTNDREWDKFLTDFAQVLKP</sequence>
<dbReference type="AlphaFoldDB" id="A0A8H3A148"/>
<evidence type="ECO:0000313" key="2">
    <source>
        <dbReference type="Proteomes" id="UP000663846"/>
    </source>
</evidence>
<organism evidence="1 2">
    <name type="scientific">Rhizoctonia solani</name>
    <dbReference type="NCBI Taxonomy" id="456999"/>
    <lineage>
        <taxon>Eukaryota</taxon>
        <taxon>Fungi</taxon>
        <taxon>Dikarya</taxon>
        <taxon>Basidiomycota</taxon>
        <taxon>Agaricomycotina</taxon>
        <taxon>Agaricomycetes</taxon>
        <taxon>Cantharellales</taxon>
        <taxon>Ceratobasidiaceae</taxon>
        <taxon>Rhizoctonia</taxon>
    </lineage>
</organism>
<comment type="caution">
    <text evidence="1">The sequence shown here is derived from an EMBL/GenBank/DDBJ whole genome shotgun (WGS) entry which is preliminary data.</text>
</comment>
<evidence type="ECO:0000313" key="1">
    <source>
        <dbReference type="EMBL" id="CAE6394151.1"/>
    </source>
</evidence>
<proteinExistence type="predicted"/>
<dbReference type="EMBL" id="CAJMWS010000297">
    <property type="protein sequence ID" value="CAE6394151.1"/>
    <property type="molecule type" value="Genomic_DNA"/>
</dbReference>
<name>A0A8H3A148_9AGAM</name>
<gene>
    <name evidence="1" type="ORF">RDB_LOCUS47439</name>
</gene>
<dbReference type="Proteomes" id="UP000663846">
    <property type="component" value="Unassembled WGS sequence"/>
</dbReference>
<accession>A0A8H3A148</accession>